<sequence>MKILAILAEDYGSRVHQDRLELLLALIASPTFDPLFRDEVIFIPPDHYVFPWACNVPNCERPRSDSTDRLCSNHHEDWLVAAAAKQSMLDFLAGAEPLSTAYGANSKYCRICKDRAAFHSNTLLCKRHHRRWYIEEKRYGTGGFEEWLSRQEPLPGYGTCLCLVCYDPAASPLGLCHGHADRYSAAGKPGGVELPWQWARNLEPQGLPVSVHAENPRDFKDWCAKQSPLQRVGVLNLLGLQPVLSAEIRWGLYAHTLDTDPMCWQAYEIQRLINHCRERGYGSLFDLEAELSHRKTVNARVAMVAREIIDRLRPVYFSPSDTRDAGFIETDHFGHRFPTAASYFDLSGVQQPWLRDLLWDHLAELLRSPNPPRSRGPFDSFRRAAVELSAFLDLNAPQGGKLPPLLTTEHAQGFVADQRRREKNKMASLGVKRPDKRPSIVTGTTRRIVFNHIRKLLYSALESGRADEIQLPRDFITAFPYGGSDSRASRNPYSDDVARVLADEANLTAFAAKFDPYDRGLRDVWEVILATGRRCSEVLSLRLDCVGRYGSLPMLWHDQTKVGNLNAGIRIPERIYALIVARQEKTLVRFESRQGRRPTAAERRDIALFPSRVRNRSEQRAISYGFFSRSFSQWVQEMDLPPSVPHQARHTLATNLLRAGATLTHIRRYLGQVSDRMAEHYVTITDSDLEGVLQTLWVAGPSASEPGRLLSTPQEPLNREEARNLAIDLSRRSAPADGGFCTFQPVVKGSACPWNLNCHGCDKFVMSGADLVYWRRKQEQWRSIAERAPDDVTADYLHKVFEPTARAIAGLERALSSVGLLEEALTLDLRRPQDYFNRVWNTAFSVADLGELADAGSPA</sequence>
<accession>A0A1X0DIC5</accession>
<dbReference type="InterPro" id="IPR013762">
    <property type="entry name" value="Integrase-like_cat_sf"/>
</dbReference>
<dbReference type="PROSITE" id="PS51898">
    <property type="entry name" value="TYR_RECOMBINASE"/>
    <property type="match status" value="1"/>
</dbReference>
<evidence type="ECO:0000313" key="1">
    <source>
        <dbReference type="EMBL" id="ORA72156.1"/>
    </source>
</evidence>
<dbReference type="EMBL" id="MVHS01000009">
    <property type="protein sequence ID" value="ORA72156.1"/>
    <property type="molecule type" value="Genomic_DNA"/>
</dbReference>
<dbReference type="Gene3D" id="1.10.443.10">
    <property type="entry name" value="Intergrase catalytic core"/>
    <property type="match status" value="1"/>
</dbReference>
<dbReference type="CDD" id="cd00397">
    <property type="entry name" value="DNA_BRE_C"/>
    <property type="match status" value="1"/>
</dbReference>
<dbReference type="GO" id="GO:0015074">
    <property type="term" value="P:DNA integration"/>
    <property type="evidence" value="ECO:0007669"/>
    <property type="project" value="InterPro"/>
</dbReference>
<dbReference type="InterPro" id="IPR002104">
    <property type="entry name" value="Integrase_catalytic"/>
</dbReference>
<comment type="caution">
    <text evidence="1">The sequence shown here is derived from an EMBL/GenBank/DDBJ whole genome shotgun (WGS) entry which is preliminary data.</text>
</comment>
<gene>
    <name evidence="1" type="ORF">BST26_05855</name>
</gene>
<proteinExistence type="predicted"/>
<dbReference type="GO" id="GO:0006310">
    <property type="term" value="P:DNA recombination"/>
    <property type="evidence" value="ECO:0007669"/>
    <property type="project" value="InterPro"/>
</dbReference>
<dbReference type="AlphaFoldDB" id="A0A1X0DIC5"/>
<dbReference type="Proteomes" id="UP000192801">
    <property type="component" value="Unassembled WGS sequence"/>
</dbReference>
<organism evidence="1 2">
    <name type="scientific">Mycolicibacterium insubricum</name>
    <dbReference type="NCBI Taxonomy" id="444597"/>
    <lineage>
        <taxon>Bacteria</taxon>
        <taxon>Bacillati</taxon>
        <taxon>Actinomycetota</taxon>
        <taxon>Actinomycetes</taxon>
        <taxon>Mycobacteriales</taxon>
        <taxon>Mycobacteriaceae</taxon>
        <taxon>Mycolicibacterium</taxon>
    </lineage>
</organism>
<dbReference type="InterPro" id="IPR011010">
    <property type="entry name" value="DNA_brk_join_enz"/>
</dbReference>
<name>A0A1X0DIC5_9MYCO</name>
<dbReference type="STRING" id="444597.BST26_05855"/>
<keyword evidence="2" id="KW-1185">Reference proteome</keyword>
<dbReference type="Pfam" id="PF00589">
    <property type="entry name" value="Phage_integrase"/>
    <property type="match status" value="1"/>
</dbReference>
<protein>
    <submittedName>
        <fullName evidence="1">Integrase</fullName>
    </submittedName>
</protein>
<dbReference type="GO" id="GO:0003677">
    <property type="term" value="F:DNA binding"/>
    <property type="evidence" value="ECO:0007669"/>
    <property type="project" value="InterPro"/>
</dbReference>
<reference evidence="1 2" key="1">
    <citation type="submission" date="2016-12" db="EMBL/GenBank/DDBJ databases">
        <title>The new phylogeny of genus Mycobacterium.</title>
        <authorList>
            <person name="Tortoli E."/>
            <person name="Trovato A."/>
            <person name="Cirillo D.M."/>
        </authorList>
    </citation>
    <scope>NUCLEOTIDE SEQUENCE [LARGE SCALE GENOMIC DNA]</scope>
    <source>
        <strain evidence="1 2">DSM 45130</strain>
    </source>
</reference>
<evidence type="ECO:0000313" key="2">
    <source>
        <dbReference type="Proteomes" id="UP000192801"/>
    </source>
</evidence>
<dbReference type="SUPFAM" id="SSF56349">
    <property type="entry name" value="DNA breaking-rejoining enzymes"/>
    <property type="match status" value="1"/>
</dbReference>